<keyword evidence="1" id="KW-0472">Membrane</keyword>
<feature type="transmembrane region" description="Helical" evidence="1">
    <location>
        <begin position="353"/>
        <end position="371"/>
    </location>
</feature>
<dbReference type="PANTHER" id="PTHR43081:SF1">
    <property type="entry name" value="ADENYLATE CYCLASE, TERMINAL-DIFFERENTIATION SPECIFIC"/>
    <property type="match status" value="1"/>
</dbReference>
<dbReference type="EC" id="4.6.1.1" evidence="3"/>
<dbReference type="AlphaFoldDB" id="A0A3B0SIA5"/>
<dbReference type="Gene3D" id="3.30.70.1230">
    <property type="entry name" value="Nucleotide cyclase"/>
    <property type="match status" value="1"/>
</dbReference>
<feature type="domain" description="Guanylate cyclase" evidence="2">
    <location>
        <begin position="445"/>
        <end position="577"/>
    </location>
</feature>
<feature type="transmembrane region" description="Helical" evidence="1">
    <location>
        <begin position="38"/>
        <end position="58"/>
    </location>
</feature>
<dbReference type="Pfam" id="PF00211">
    <property type="entry name" value="Guanylate_cyc"/>
    <property type="match status" value="1"/>
</dbReference>
<dbReference type="SMART" id="SM01080">
    <property type="entry name" value="CHASE2"/>
    <property type="match status" value="1"/>
</dbReference>
<keyword evidence="1" id="KW-0812">Transmembrane</keyword>
<keyword evidence="3" id="KW-0456">Lyase</keyword>
<evidence type="ECO:0000256" key="1">
    <source>
        <dbReference type="SAM" id="Phobius"/>
    </source>
</evidence>
<evidence type="ECO:0000313" key="3">
    <source>
        <dbReference type="EMBL" id="VAW03893.1"/>
    </source>
</evidence>
<dbReference type="InterPro" id="IPR050697">
    <property type="entry name" value="Adenylyl/Guanylyl_Cyclase_3/4"/>
</dbReference>
<accession>A0A3B0SIA5</accession>
<dbReference type="GO" id="GO:0035556">
    <property type="term" value="P:intracellular signal transduction"/>
    <property type="evidence" value="ECO:0007669"/>
    <property type="project" value="InterPro"/>
</dbReference>
<reference evidence="3" key="1">
    <citation type="submission" date="2018-06" db="EMBL/GenBank/DDBJ databases">
        <authorList>
            <person name="Zhirakovskaya E."/>
        </authorList>
    </citation>
    <scope>NUCLEOTIDE SEQUENCE</scope>
</reference>
<dbReference type="GO" id="GO:0004016">
    <property type="term" value="F:adenylate cyclase activity"/>
    <property type="evidence" value="ECO:0007669"/>
    <property type="project" value="UniProtKB-EC"/>
</dbReference>
<gene>
    <name evidence="3" type="ORF">MNBD_ALPHA04-637</name>
</gene>
<dbReference type="SUPFAM" id="SSF55073">
    <property type="entry name" value="Nucleotide cyclase"/>
    <property type="match status" value="1"/>
</dbReference>
<name>A0A3B0SIA5_9ZZZZ</name>
<dbReference type="Pfam" id="PF05226">
    <property type="entry name" value="CHASE2"/>
    <property type="match status" value="1"/>
</dbReference>
<organism evidence="3">
    <name type="scientific">hydrothermal vent metagenome</name>
    <dbReference type="NCBI Taxonomy" id="652676"/>
    <lineage>
        <taxon>unclassified sequences</taxon>
        <taxon>metagenomes</taxon>
        <taxon>ecological metagenomes</taxon>
    </lineage>
</organism>
<dbReference type="SMART" id="SM00044">
    <property type="entry name" value="CYCc"/>
    <property type="match status" value="1"/>
</dbReference>
<dbReference type="InterPro" id="IPR007890">
    <property type="entry name" value="CHASE2"/>
</dbReference>
<dbReference type="PANTHER" id="PTHR43081">
    <property type="entry name" value="ADENYLATE CYCLASE, TERMINAL-DIFFERENTIATION SPECIFIC-RELATED"/>
    <property type="match status" value="1"/>
</dbReference>
<dbReference type="GO" id="GO:0006171">
    <property type="term" value="P:cAMP biosynthetic process"/>
    <property type="evidence" value="ECO:0007669"/>
    <property type="project" value="TreeGrafter"/>
</dbReference>
<dbReference type="CDD" id="cd07302">
    <property type="entry name" value="CHD"/>
    <property type="match status" value="1"/>
</dbReference>
<evidence type="ECO:0000259" key="2">
    <source>
        <dbReference type="PROSITE" id="PS50125"/>
    </source>
</evidence>
<sequence length="684" mass="75259">MSENRTQINQANESRNVKAEARGAIESLQRVFKQLGPIRLAFTLLFILMAVLIARFSWHTTLIQEAERALYDIRASAFAPQVEKDDRIIMIVYNEETLKLTGQRSPVDRTILAQALEAIDKAGAKAIGIDILFDMPQDDDPLLVSTFKAMKTPTFLAYADPELNPEIDFAQHEFLSEFIGNLKDSNVKPTSIDMRPDFDGVQRRWTSLPSNLPPFLAIALTGPNPKFARNDGAIRFLVPDQADTPVFDKLPIDGFADPAMLDIFLPYIKDKYVLIGGDFIDRDRFDTPLATVEGAAGNDSNMIGLEIHAHMLSQLLDDYIPRKIPGWTLWFAAIIVAICGGLSAMVVGRAIKVAFILIAQFAFFLVFPFVLHKIGVDTLTLPAFGWGFGWLLGYASVGAAARTIGSKQRAFAQGALGKYLPKSIAGEIMRNPEKLALHGEKRQIFAVFTDLEGFTKLSHAVEPEMVASLLNDYLDRLSEVALEYGGTIDKFVGDALVAFWGAPIAYPDDGERAAKAAYALYQAGEEFRRNVPEGVPPIGRTRVGMHYGDAIVGNFGGEGRIQYTALGDAMNTAARLEAANKVLETKVLISREAVERTGLDWYRPMGRITLRGRSTPVDVFEPVPDWEAKDRAAVTAIIAAHESGDIGAIQALTAMIKQYGEDLGLANLRKRLEKTKNGESYALG</sequence>
<feature type="transmembrane region" description="Helical" evidence="1">
    <location>
        <begin position="383"/>
        <end position="401"/>
    </location>
</feature>
<keyword evidence="1" id="KW-1133">Transmembrane helix</keyword>
<dbReference type="PROSITE" id="PS50125">
    <property type="entry name" value="GUANYLATE_CYCLASE_2"/>
    <property type="match status" value="1"/>
</dbReference>
<dbReference type="InterPro" id="IPR001054">
    <property type="entry name" value="A/G_cyclase"/>
</dbReference>
<proteinExistence type="predicted"/>
<dbReference type="EMBL" id="UOEF01000385">
    <property type="protein sequence ID" value="VAW03893.1"/>
    <property type="molecule type" value="Genomic_DNA"/>
</dbReference>
<dbReference type="InterPro" id="IPR029787">
    <property type="entry name" value="Nucleotide_cyclase"/>
</dbReference>
<feature type="transmembrane region" description="Helical" evidence="1">
    <location>
        <begin position="327"/>
        <end position="346"/>
    </location>
</feature>
<protein>
    <submittedName>
        <fullName evidence="3">Adenylate cyclase</fullName>
        <ecNumber evidence="3">4.6.1.1</ecNumber>
    </submittedName>
</protein>